<dbReference type="Pfam" id="PF07727">
    <property type="entry name" value="RVT_2"/>
    <property type="match status" value="1"/>
</dbReference>
<dbReference type="EMBL" id="BKCJ010065443">
    <property type="protein sequence ID" value="GEW60234.1"/>
    <property type="molecule type" value="Genomic_DNA"/>
</dbReference>
<reference evidence="2" key="1">
    <citation type="journal article" date="2019" name="Sci. Rep.">
        <title>Draft genome of Tanacetum cinerariifolium, the natural source of mosquito coil.</title>
        <authorList>
            <person name="Yamashiro T."/>
            <person name="Shiraishi A."/>
            <person name="Satake H."/>
            <person name="Nakayama K."/>
        </authorList>
    </citation>
    <scope>NUCLEOTIDE SEQUENCE</scope>
</reference>
<dbReference type="InterPro" id="IPR013103">
    <property type="entry name" value="RVT_2"/>
</dbReference>
<dbReference type="AlphaFoldDB" id="A0A699GY25"/>
<evidence type="ECO:0000313" key="2">
    <source>
        <dbReference type="EMBL" id="GEW60234.1"/>
    </source>
</evidence>
<name>A0A699GY25_TANCI</name>
<organism evidence="2">
    <name type="scientific">Tanacetum cinerariifolium</name>
    <name type="common">Dalmatian daisy</name>
    <name type="synonym">Chrysanthemum cinerariifolium</name>
    <dbReference type="NCBI Taxonomy" id="118510"/>
    <lineage>
        <taxon>Eukaryota</taxon>
        <taxon>Viridiplantae</taxon>
        <taxon>Streptophyta</taxon>
        <taxon>Embryophyta</taxon>
        <taxon>Tracheophyta</taxon>
        <taxon>Spermatophyta</taxon>
        <taxon>Magnoliopsida</taxon>
        <taxon>eudicotyledons</taxon>
        <taxon>Gunneridae</taxon>
        <taxon>Pentapetalae</taxon>
        <taxon>asterids</taxon>
        <taxon>campanulids</taxon>
        <taxon>Asterales</taxon>
        <taxon>Asteraceae</taxon>
        <taxon>Asteroideae</taxon>
        <taxon>Anthemideae</taxon>
        <taxon>Anthemidinae</taxon>
        <taxon>Tanacetum</taxon>
    </lineage>
</organism>
<feature type="domain" description="Reverse transcriptase Ty1/copia-type" evidence="1">
    <location>
        <begin position="503"/>
        <end position="605"/>
    </location>
</feature>
<sequence>MVESPLVDSGFDVLVFSLGDDPIACLNKAMAFLTVVASSRVTVQQVQGRQGQSYSGTGYKSNATNSGETMQMNRKGLLNATTVKEARQILDKEKLAFLADPRVPDGQVVQTIILNNAAFQTEDLDTYGSDVISEETLILEEESRSKMSAKEKDPEAIKQKISNKPIDYLKLNKLYEDFRNCFVPQQELSTAEAFWYHVLNHSTKPFNALLVQIETPKELHKVSLVNESLKKLKLHLANFDKVNSMAQLILENERLCKEINHVKQVFKEKFDSIKKTRVRTKEQSDSLIDKLNLKSAENEDLKAQIQDKVFVITSLKNNLRKIKGKEIVDIAAQKPSANTIVLGMFKLHLVPLAPKLFQNREAHIDYLKYTQEQVDILQGIVEQAKVAVTPKNKVKKVRFAEPLTSSSNIKQLAKDGLARGISRLKFQKDHLCSTCALGKIMKSSHQPKVEDTNQEKLYLLHMDLCGPMRVILRSKDEAPEAIIKCIKNIQVRLNATVYKVFLIKLKWNYKVKTDEFSRVKNKARLVTQGFRQEEGFNFEESFALAARIEAICIFVANAAHKNMTIFQMDVKMTFLNGELKEEVYVSQPERFIDQDNPSHVYKLKRLSTVSNKHHVHDHTLFMQSAYVPGYQVKPTEKHLNTVKRIFRYLKGTINMGLWTEYQLADIFTKPLPRERFNFLIEKLSMRSMSPETLKHLAEEEDK</sequence>
<gene>
    <name evidence="2" type="ORF">Tci_232210</name>
</gene>
<proteinExistence type="predicted"/>
<comment type="caution">
    <text evidence="2">The sequence shown here is derived from an EMBL/GenBank/DDBJ whole genome shotgun (WGS) entry which is preliminary data.</text>
</comment>
<protein>
    <submittedName>
        <fullName evidence="2">Retrovirus-related Pol polyprotein from transposon TNT 1-94</fullName>
    </submittedName>
</protein>
<accession>A0A699GY25</accession>
<evidence type="ECO:0000259" key="1">
    <source>
        <dbReference type="Pfam" id="PF07727"/>
    </source>
</evidence>